<dbReference type="PANTHER" id="PTHR10000">
    <property type="entry name" value="PHOSPHOSERINE PHOSPHATASE"/>
    <property type="match status" value="1"/>
</dbReference>
<dbReference type="PANTHER" id="PTHR10000:SF55">
    <property type="entry name" value="5-AMINO-6-(5-PHOSPHO-D-RIBITYLAMINO)URACIL PHOSPHATASE YCSE"/>
    <property type="match status" value="1"/>
</dbReference>
<dbReference type="GO" id="GO:0016787">
    <property type="term" value="F:hydrolase activity"/>
    <property type="evidence" value="ECO:0007669"/>
    <property type="project" value="UniProtKB-KW"/>
</dbReference>
<dbReference type="NCBIfam" id="TIGR01484">
    <property type="entry name" value="HAD-SF-IIB"/>
    <property type="match status" value="1"/>
</dbReference>
<dbReference type="EC" id="3.1.3.-" evidence="1"/>
<dbReference type="EMBL" id="JAWDIP010000003">
    <property type="protein sequence ID" value="MDY0394024.1"/>
    <property type="molecule type" value="Genomic_DNA"/>
</dbReference>
<dbReference type="InterPro" id="IPR006379">
    <property type="entry name" value="HAD-SF_hydro_IIB"/>
</dbReference>
<dbReference type="InterPro" id="IPR036412">
    <property type="entry name" value="HAD-like_sf"/>
</dbReference>
<accession>A0ABU5C476</accession>
<dbReference type="Pfam" id="PF08282">
    <property type="entry name" value="Hydrolase_3"/>
    <property type="match status" value="2"/>
</dbReference>
<dbReference type="RefSeq" id="WP_390355393.1">
    <property type="nucleotide sequence ID" value="NZ_JBHUIZ010000006.1"/>
</dbReference>
<dbReference type="PROSITE" id="PS01229">
    <property type="entry name" value="COF_2"/>
    <property type="match status" value="1"/>
</dbReference>
<keyword evidence="2" id="KW-1185">Reference proteome</keyword>
<dbReference type="Proteomes" id="UP001281447">
    <property type="component" value="Unassembled WGS sequence"/>
</dbReference>
<dbReference type="Gene3D" id="3.40.50.1000">
    <property type="entry name" value="HAD superfamily/HAD-like"/>
    <property type="match status" value="1"/>
</dbReference>
<protein>
    <submittedName>
        <fullName evidence="1">Cof-type HAD-IIB family hydrolase</fullName>
        <ecNumber evidence="1">3.1.3.-</ecNumber>
    </submittedName>
</protein>
<name>A0ABU5C476_9BACI</name>
<sequence length="245" mass="27255">MNNYRLLALDLDGTVLNDDKQISRANKRAIKQAAEAGITVMFTTGRGMQRVAHLQAEAGLEGPMVLTNGAEVWQDKEVLLARNFIRQADIIFLHDAAQAAGARFWGYSVESFTKDSEWTAAMFYRSWLKFGIRHHDPKIIARIREQIGSLHHIEITSSAPTNLEISLRGITKRYGVEKICRRFGYEMKEVMAIGDNLNDFSLIQSAGAGIAMGNADVKLKEIADAVTDTNNKAGVAKAIDKYLLR</sequence>
<dbReference type="SFLD" id="SFLDG01140">
    <property type="entry name" value="C2.B:_Phosphomannomutase_and_P"/>
    <property type="match status" value="1"/>
</dbReference>
<dbReference type="SFLD" id="SFLDS00003">
    <property type="entry name" value="Haloacid_Dehalogenase"/>
    <property type="match status" value="1"/>
</dbReference>
<dbReference type="SUPFAM" id="SSF56784">
    <property type="entry name" value="HAD-like"/>
    <property type="match status" value="1"/>
</dbReference>
<dbReference type="Gene3D" id="3.30.1240.10">
    <property type="match status" value="1"/>
</dbReference>
<evidence type="ECO:0000313" key="1">
    <source>
        <dbReference type="EMBL" id="MDY0394024.1"/>
    </source>
</evidence>
<dbReference type="CDD" id="cd07516">
    <property type="entry name" value="HAD_Pase"/>
    <property type="match status" value="1"/>
</dbReference>
<gene>
    <name evidence="1" type="ORF">RWE15_05475</name>
</gene>
<dbReference type="InterPro" id="IPR023214">
    <property type="entry name" value="HAD_sf"/>
</dbReference>
<reference evidence="1 2" key="1">
    <citation type="submission" date="2023-10" db="EMBL/GenBank/DDBJ databases">
        <title>Virgibacillus halophilus 5B73C genome.</title>
        <authorList>
            <person name="Miliotis G."/>
            <person name="Sengupta P."/>
            <person name="Hameed A."/>
            <person name="Chuvochina M."/>
            <person name="Mcdonagh F."/>
            <person name="Simpson A.C."/>
            <person name="Singh N.K."/>
            <person name="Rekha P.D."/>
            <person name="Raman K."/>
            <person name="Hugenholtz P."/>
            <person name="Venkateswaran K."/>
        </authorList>
    </citation>
    <scope>NUCLEOTIDE SEQUENCE [LARGE SCALE GENOMIC DNA]</scope>
    <source>
        <strain evidence="1 2">5B73C</strain>
    </source>
</reference>
<proteinExistence type="predicted"/>
<organism evidence="1 2">
    <name type="scientific">Tigheibacillus halophilus</name>
    <dbReference type="NCBI Taxonomy" id="361280"/>
    <lineage>
        <taxon>Bacteria</taxon>
        <taxon>Bacillati</taxon>
        <taxon>Bacillota</taxon>
        <taxon>Bacilli</taxon>
        <taxon>Bacillales</taxon>
        <taxon>Bacillaceae</taxon>
        <taxon>Tigheibacillus</taxon>
    </lineage>
</organism>
<comment type="caution">
    <text evidence="1">The sequence shown here is derived from an EMBL/GenBank/DDBJ whole genome shotgun (WGS) entry which is preliminary data.</text>
</comment>
<keyword evidence="1" id="KW-0378">Hydrolase</keyword>
<dbReference type="PROSITE" id="PS01228">
    <property type="entry name" value="COF_1"/>
    <property type="match status" value="1"/>
</dbReference>
<evidence type="ECO:0000313" key="2">
    <source>
        <dbReference type="Proteomes" id="UP001281447"/>
    </source>
</evidence>